<gene>
    <name evidence="2" type="ORF">FHS82_001365</name>
</gene>
<comment type="caution">
    <text evidence="2">The sequence shown here is derived from an EMBL/GenBank/DDBJ whole genome shotgun (WGS) entry which is preliminary data.</text>
</comment>
<protein>
    <submittedName>
        <fullName evidence="2">Sarcosine oxidase subunit gamma</fullName>
        <ecNumber evidence="2">1.5.3.1</ecNumber>
    </submittedName>
</protein>
<accession>A0ABX0UZ23</accession>
<keyword evidence="3" id="KW-1185">Reference proteome</keyword>
<dbReference type="Gene3D" id="3.30.1360.120">
    <property type="entry name" value="Probable tRNA modification gtpase trme, domain 1"/>
    <property type="match status" value="1"/>
</dbReference>
<dbReference type="NCBIfam" id="TIGR01375">
    <property type="entry name" value="soxG"/>
    <property type="match status" value="1"/>
</dbReference>
<feature type="domain" description="GCVT N-terminal" evidence="1">
    <location>
        <begin position="82"/>
        <end position="181"/>
    </location>
</feature>
<dbReference type="RefSeq" id="WP_166950145.1">
    <property type="nucleotide sequence ID" value="NZ_JAASQI010000002.1"/>
</dbReference>
<dbReference type="Pfam" id="PF01571">
    <property type="entry name" value="GCV_T"/>
    <property type="match status" value="1"/>
</dbReference>
<reference evidence="2 3" key="1">
    <citation type="submission" date="2020-03" db="EMBL/GenBank/DDBJ databases">
        <title>Genomic Encyclopedia of Type Strains, Phase IV (KMG-IV): sequencing the most valuable type-strain genomes for metagenomic binning, comparative biology and taxonomic classification.</title>
        <authorList>
            <person name="Goeker M."/>
        </authorList>
    </citation>
    <scope>NUCLEOTIDE SEQUENCE [LARGE SCALE GENOMIC DNA]</scope>
    <source>
        <strain evidence="2 3">DSM 103870</strain>
    </source>
</reference>
<dbReference type="Proteomes" id="UP001429580">
    <property type="component" value="Unassembled WGS sequence"/>
</dbReference>
<dbReference type="InterPro" id="IPR027266">
    <property type="entry name" value="TrmE/GcvT-like"/>
</dbReference>
<dbReference type="GO" id="GO:0008115">
    <property type="term" value="F:sarcosine oxidase activity"/>
    <property type="evidence" value="ECO:0007669"/>
    <property type="project" value="UniProtKB-EC"/>
</dbReference>
<keyword evidence="2" id="KW-0560">Oxidoreductase</keyword>
<dbReference type="InterPro" id="IPR006222">
    <property type="entry name" value="GCVT_N"/>
</dbReference>
<organism evidence="2 3">
    <name type="scientific">Pseudochelatococcus lubricantis</name>
    <dbReference type="NCBI Taxonomy" id="1538102"/>
    <lineage>
        <taxon>Bacteria</taxon>
        <taxon>Pseudomonadati</taxon>
        <taxon>Pseudomonadota</taxon>
        <taxon>Alphaproteobacteria</taxon>
        <taxon>Hyphomicrobiales</taxon>
        <taxon>Chelatococcaceae</taxon>
        <taxon>Pseudochelatococcus</taxon>
    </lineage>
</organism>
<name>A0ABX0UZ23_9HYPH</name>
<dbReference type="EMBL" id="JAASQI010000002">
    <property type="protein sequence ID" value="NIJ57539.1"/>
    <property type="molecule type" value="Genomic_DNA"/>
</dbReference>
<evidence type="ECO:0000313" key="3">
    <source>
        <dbReference type="Proteomes" id="UP001429580"/>
    </source>
</evidence>
<dbReference type="InterPro" id="IPR006280">
    <property type="entry name" value="SoxG_het"/>
</dbReference>
<evidence type="ECO:0000313" key="2">
    <source>
        <dbReference type="EMBL" id="NIJ57539.1"/>
    </source>
</evidence>
<sequence>MPEIQIPAFRVASRAALGSKTALRSAGISIAALPEGHVIHVLGEAGGPDLAPLLREVTGGRPHAVRTAGPAQWFLVGDEALSAAGVAAILAALPPGAAGVDQSHGRVRIRIEGPMVERVLAKGTAADLAPAAFPVGHSTTTLTGHIAAHLTRVAEDAFELMVLRTFAESLWDDLATMSGEYVLQAADRA</sequence>
<proteinExistence type="predicted"/>
<evidence type="ECO:0000259" key="1">
    <source>
        <dbReference type="Pfam" id="PF01571"/>
    </source>
</evidence>
<dbReference type="EC" id="1.5.3.1" evidence="2"/>
<dbReference type="SUPFAM" id="SSF103025">
    <property type="entry name" value="Folate-binding domain"/>
    <property type="match status" value="1"/>
</dbReference>